<evidence type="ECO:0008006" key="4">
    <source>
        <dbReference type="Google" id="ProtNLM"/>
    </source>
</evidence>
<dbReference type="Proteomes" id="UP000179037">
    <property type="component" value="Unassembled WGS sequence"/>
</dbReference>
<proteinExistence type="predicted"/>
<organism evidence="2 3">
    <name type="scientific">Candidatus Muproteobacteria bacterium RIFCSPLOWO2_01_FULL_60_18</name>
    <dbReference type="NCBI Taxonomy" id="1817768"/>
    <lineage>
        <taxon>Bacteria</taxon>
        <taxon>Pseudomonadati</taxon>
        <taxon>Pseudomonadota</taxon>
        <taxon>Candidatus Muproteobacteria</taxon>
    </lineage>
</organism>
<dbReference type="AlphaFoldDB" id="A0A1F6TZZ4"/>
<feature type="transmembrane region" description="Helical" evidence="1">
    <location>
        <begin position="70"/>
        <end position="92"/>
    </location>
</feature>
<comment type="caution">
    <text evidence="2">The sequence shown here is derived from an EMBL/GenBank/DDBJ whole genome shotgun (WGS) entry which is preliminary data.</text>
</comment>
<dbReference type="EMBL" id="MFTC01000064">
    <property type="protein sequence ID" value="OGI50642.1"/>
    <property type="molecule type" value="Genomic_DNA"/>
</dbReference>
<reference evidence="2 3" key="1">
    <citation type="journal article" date="2016" name="Nat. Commun.">
        <title>Thousands of microbial genomes shed light on interconnected biogeochemical processes in an aquifer system.</title>
        <authorList>
            <person name="Anantharaman K."/>
            <person name="Brown C.T."/>
            <person name="Hug L.A."/>
            <person name="Sharon I."/>
            <person name="Castelle C.J."/>
            <person name="Probst A.J."/>
            <person name="Thomas B.C."/>
            <person name="Singh A."/>
            <person name="Wilkins M.J."/>
            <person name="Karaoz U."/>
            <person name="Brodie E.L."/>
            <person name="Williams K.H."/>
            <person name="Hubbard S.S."/>
            <person name="Banfield J.F."/>
        </authorList>
    </citation>
    <scope>NUCLEOTIDE SEQUENCE [LARGE SCALE GENOMIC DNA]</scope>
</reference>
<sequence>MGGGILAKDLTLVFSRMGKQGIRALLGSAPFPVMQAAYEGKVLTDDEVHVLVGFLQQADREHAFQQPGDYGWRMFFGGTGGVVVLLGFGSLVGRRRKKRSVNQDIYDRQVKSE</sequence>
<gene>
    <name evidence="2" type="ORF">A3A87_03780</name>
</gene>
<evidence type="ECO:0000313" key="3">
    <source>
        <dbReference type="Proteomes" id="UP000179037"/>
    </source>
</evidence>
<keyword evidence="1" id="KW-1133">Transmembrane helix</keyword>
<keyword evidence="1" id="KW-0472">Membrane</keyword>
<keyword evidence="1" id="KW-0812">Transmembrane</keyword>
<evidence type="ECO:0000256" key="1">
    <source>
        <dbReference type="SAM" id="Phobius"/>
    </source>
</evidence>
<protein>
    <recommendedName>
        <fullName evidence="4">Cytochrome c domain-containing protein</fullName>
    </recommendedName>
</protein>
<name>A0A1F6TZZ4_9PROT</name>
<evidence type="ECO:0000313" key="2">
    <source>
        <dbReference type="EMBL" id="OGI50642.1"/>
    </source>
</evidence>
<dbReference type="STRING" id="1817768.A3A87_03780"/>
<accession>A0A1F6TZZ4</accession>